<evidence type="ECO:0000313" key="2">
    <source>
        <dbReference type="Proteomes" id="UP001367508"/>
    </source>
</evidence>
<dbReference type="Gene3D" id="1.25.40.10">
    <property type="entry name" value="Tetratricopeptide repeat domain"/>
    <property type="match status" value="1"/>
</dbReference>
<sequence>MFRIAAKLASSRASSTALTTKPCPISCTRLYPFAAPSFRSFTTGLELDASMTVPDAVRMINYALRQWRTERSLGAYRLGLTVLKHCITTELTEGKDPARENSKGMALLTMSTILHERGEYSEAIEKLDGVQELTNSYLGVRVAALEAQAGLHLEMGQDDFASALADKCVVLVEKEPQARDFEAHHSRARALKGLIELVNGNIDTAEGFFDKCLHEKYCDGTAALSYAEFLQIKQNYSMAKEVYRSVIQGAIEIKKSGNPYLGAGNMNLDDLTVGAMCSLGQLESHLGNFSYAEHHLTQALSRAEEAYESHHPKLGAVLTSTALMYRRKATQEHSSALLIQEGLYRKAIDLLKVPSIETESGGAAPLIDRSDIAALARGAYAEVLSVQENRKDEGEKMKNLAESIWKNRRMSLADALDLNKISVIDARISRLL</sequence>
<dbReference type="PANTHER" id="PTHR47868">
    <property type="entry name" value="OS05G0457700 PROTEIN"/>
    <property type="match status" value="1"/>
</dbReference>
<organism evidence="1 2">
    <name type="scientific">Canavalia gladiata</name>
    <name type="common">Sword bean</name>
    <name type="synonym">Dolichos gladiatus</name>
    <dbReference type="NCBI Taxonomy" id="3824"/>
    <lineage>
        <taxon>Eukaryota</taxon>
        <taxon>Viridiplantae</taxon>
        <taxon>Streptophyta</taxon>
        <taxon>Embryophyta</taxon>
        <taxon>Tracheophyta</taxon>
        <taxon>Spermatophyta</taxon>
        <taxon>Magnoliopsida</taxon>
        <taxon>eudicotyledons</taxon>
        <taxon>Gunneridae</taxon>
        <taxon>Pentapetalae</taxon>
        <taxon>rosids</taxon>
        <taxon>fabids</taxon>
        <taxon>Fabales</taxon>
        <taxon>Fabaceae</taxon>
        <taxon>Papilionoideae</taxon>
        <taxon>50 kb inversion clade</taxon>
        <taxon>NPAAA clade</taxon>
        <taxon>indigoferoid/millettioid clade</taxon>
        <taxon>Phaseoleae</taxon>
        <taxon>Canavalia</taxon>
    </lineage>
</organism>
<gene>
    <name evidence="1" type="ORF">VNO77_20361</name>
</gene>
<comment type="caution">
    <text evidence="1">The sequence shown here is derived from an EMBL/GenBank/DDBJ whole genome shotgun (WGS) entry which is preliminary data.</text>
</comment>
<protein>
    <submittedName>
        <fullName evidence="1">Uncharacterized protein</fullName>
    </submittedName>
</protein>
<dbReference type="GO" id="GO:0005739">
    <property type="term" value="C:mitochondrion"/>
    <property type="evidence" value="ECO:0007669"/>
    <property type="project" value="TreeGrafter"/>
</dbReference>
<dbReference type="SUPFAM" id="SSF48452">
    <property type="entry name" value="TPR-like"/>
    <property type="match status" value="1"/>
</dbReference>
<reference evidence="1 2" key="1">
    <citation type="submission" date="2024-01" db="EMBL/GenBank/DDBJ databases">
        <title>The genomes of 5 underutilized Papilionoideae crops provide insights into root nodulation and disease resistanc.</title>
        <authorList>
            <person name="Jiang F."/>
        </authorList>
    </citation>
    <scope>NUCLEOTIDE SEQUENCE [LARGE SCALE GENOMIC DNA]</scope>
    <source>
        <strain evidence="1">LVBAO_FW01</strain>
        <tissue evidence="1">Leaves</tissue>
    </source>
</reference>
<dbReference type="AlphaFoldDB" id="A0AAN9QJA0"/>
<dbReference type="PANTHER" id="PTHR47868:SF2">
    <property type="entry name" value="OS05G0457700 PROTEIN"/>
    <property type="match status" value="1"/>
</dbReference>
<dbReference type="Proteomes" id="UP001367508">
    <property type="component" value="Unassembled WGS sequence"/>
</dbReference>
<name>A0AAN9QJA0_CANGL</name>
<dbReference type="InterPro" id="IPR011990">
    <property type="entry name" value="TPR-like_helical_dom_sf"/>
</dbReference>
<proteinExistence type="predicted"/>
<evidence type="ECO:0000313" key="1">
    <source>
        <dbReference type="EMBL" id="KAK7339680.1"/>
    </source>
</evidence>
<keyword evidence="2" id="KW-1185">Reference proteome</keyword>
<dbReference type="EMBL" id="JAYMYQ010000004">
    <property type="protein sequence ID" value="KAK7339680.1"/>
    <property type="molecule type" value="Genomic_DNA"/>
</dbReference>
<accession>A0AAN9QJA0</accession>